<dbReference type="Proteomes" id="UP000515369">
    <property type="component" value="Chromosome"/>
</dbReference>
<proteinExistence type="predicted"/>
<evidence type="ECO:0000313" key="2">
    <source>
        <dbReference type="Proteomes" id="UP000515369"/>
    </source>
</evidence>
<keyword evidence="2" id="KW-1185">Reference proteome</keyword>
<protein>
    <submittedName>
        <fullName evidence="1">Uncharacterized protein</fullName>
    </submittedName>
</protein>
<accession>A0A7G5H6L5</accession>
<reference evidence="1 2" key="1">
    <citation type="submission" date="2020-07" db="EMBL/GenBank/DDBJ databases">
        <title>Spirosoma foliorum sp. nov., isolated from the leaves on the Nejang mountain Korea, Republic of.</title>
        <authorList>
            <person name="Ho H."/>
            <person name="Lee Y.-J."/>
            <person name="Nurcahyanto D.-A."/>
            <person name="Kim S.-G."/>
        </authorList>
    </citation>
    <scope>NUCLEOTIDE SEQUENCE [LARGE SCALE GENOMIC DNA]</scope>
    <source>
        <strain evidence="1 2">PL0136</strain>
    </source>
</reference>
<sequence>MSIVKTRRSTAERSMGTLLVPRVTAISLPLLISLNAVYPLSVLAVTVTFKGALYWETVGKEIPLDIEAAL</sequence>
<dbReference type="AlphaFoldDB" id="A0A7G5H6L5"/>
<dbReference type="EMBL" id="CP059732">
    <property type="protein sequence ID" value="QMW06757.1"/>
    <property type="molecule type" value="Genomic_DNA"/>
</dbReference>
<gene>
    <name evidence="1" type="ORF">H3H32_18625</name>
</gene>
<name>A0A7G5H6L5_9BACT</name>
<dbReference type="KEGG" id="sfol:H3H32_18625"/>
<evidence type="ECO:0000313" key="1">
    <source>
        <dbReference type="EMBL" id="QMW06757.1"/>
    </source>
</evidence>
<organism evidence="1 2">
    <name type="scientific">Spirosoma foliorum</name>
    <dbReference type="NCBI Taxonomy" id="2710596"/>
    <lineage>
        <taxon>Bacteria</taxon>
        <taxon>Pseudomonadati</taxon>
        <taxon>Bacteroidota</taxon>
        <taxon>Cytophagia</taxon>
        <taxon>Cytophagales</taxon>
        <taxon>Cytophagaceae</taxon>
        <taxon>Spirosoma</taxon>
    </lineage>
</organism>
<dbReference type="RefSeq" id="WP_182464150.1">
    <property type="nucleotide sequence ID" value="NZ_CP059732.1"/>
</dbReference>